<dbReference type="Proteomes" id="UP001612741">
    <property type="component" value="Unassembled WGS sequence"/>
</dbReference>
<evidence type="ECO:0000313" key="4">
    <source>
        <dbReference type="Proteomes" id="UP001612741"/>
    </source>
</evidence>
<name>A0ABW7ZA02_9ACTN</name>
<evidence type="ECO:0000256" key="1">
    <source>
        <dbReference type="ARBA" id="ARBA00022729"/>
    </source>
</evidence>
<feature type="signal peptide" evidence="2">
    <location>
        <begin position="1"/>
        <end position="23"/>
    </location>
</feature>
<proteinExistence type="predicted"/>
<evidence type="ECO:0000313" key="3">
    <source>
        <dbReference type="EMBL" id="MFI6504344.1"/>
    </source>
</evidence>
<sequence>MTNKLIALAASAVLLVAIGAAQRLRLDADRIYQPLASTGAIGQEVRTTPYTVRVERAESGRELETVSSSGQRERRTTKGVWVVIHLTATATQERVRLGDVELRALDGTEYATTDRFFGIESADLEAGIPQRGAIAFELPPDAVKGAVLRVTRARYSTIHRLNGALGPGVEVPLGLSGAAVPLVTIAKENR</sequence>
<dbReference type="RefSeq" id="WP_397090093.1">
    <property type="nucleotide sequence ID" value="NZ_JBITGY010000014.1"/>
</dbReference>
<protein>
    <recommendedName>
        <fullName evidence="5">DUF4352 domain-containing protein</fullName>
    </recommendedName>
</protein>
<accession>A0ABW7ZA02</accession>
<feature type="chain" id="PRO_5045420457" description="DUF4352 domain-containing protein" evidence="2">
    <location>
        <begin position="24"/>
        <end position="190"/>
    </location>
</feature>
<reference evidence="3 4" key="1">
    <citation type="submission" date="2024-10" db="EMBL/GenBank/DDBJ databases">
        <title>The Natural Products Discovery Center: Release of the First 8490 Sequenced Strains for Exploring Actinobacteria Biosynthetic Diversity.</title>
        <authorList>
            <person name="Kalkreuter E."/>
            <person name="Kautsar S.A."/>
            <person name="Yang D."/>
            <person name="Bader C.D."/>
            <person name="Teijaro C.N."/>
            <person name="Fluegel L."/>
            <person name="Davis C.M."/>
            <person name="Simpson J.R."/>
            <person name="Lauterbach L."/>
            <person name="Steele A.D."/>
            <person name="Gui C."/>
            <person name="Meng S."/>
            <person name="Li G."/>
            <person name="Viehrig K."/>
            <person name="Ye F."/>
            <person name="Su P."/>
            <person name="Kiefer A.F."/>
            <person name="Nichols A."/>
            <person name="Cepeda A.J."/>
            <person name="Yan W."/>
            <person name="Fan B."/>
            <person name="Jiang Y."/>
            <person name="Adhikari A."/>
            <person name="Zheng C.-J."/>
            <person name="Schuster L."/>
            <person name="Cowan T.M."/>
            <person name="Smanski M.J."/>
            <person name="Chevrette M.G."/>
            <person name="De Carvalho L.P.S."/>
            <person name="Shen B."/>
        </authorList>
    </citation>
    <scope>NUCLEOTIDE SEQUENCE [LARGE SCALE GENOMIC DNA]</scope>
    <source>
        <strain evidence="3 4">NPDC050545</strain>
    </source>
</reference>
<keyword evidence="4" id="KW-1185">Reference proteome</keyword>
<organism evidence="3 4">
    <name type="scientific">Nonomuraea typhae</name>
    <dbReference type="NCBI Taxonomy" id="2603600"/>
    <lineage>
        <taxon>Bacteria</taxon>
        <taxon>Bacillati</taxon>
        <taxon>Actinomycetota</taxon>
        <taxon>Actinomycetes</taxon>
        <taxon>Streptosporangiales</taxon>
        <taxon>Streptosporangiaceae</taxon>
        <taxon>Nonomuraea</taxon>
    </lineage>
</organism>
<comment type="caution">
    <text evidence="3">The sequence shown here is derived from an EMBL/GenBank/DDBJ whole genome shotgun (WGS) entry which is preliminary data.</text>
</comment>
<dbReference type="InterPro" id="IPR029050">
    <property type="entry name" value="Immunoprotect_excell_Ig-like"/>
</dbReference>
<gene>
    <name evidence="3" type="ORF">ACIBG2_43660</name>
</gene>
<evidence type="ECO:0000256" key="2">
    <source>
        <dbReference type="SAM" id="SignalP"/>
    </source>
</evidence>
<keyword evidence="1 2" id="KW-0732">Signal</keyword>
<dbReference type="EMBL" id="JBITGY010000014">
    <property type="protein sequence ID" value="MFI6504344.1"/>
    <property type="molecule type" value="Genomic_DNA"/>
</dbReference>
<evidence type="ECO:0008006" key="5">
    <source>
        <dbReference type="Google" id="ProtNLM"/>
    </source>
</evidence>
<dbReference type="Gene3D" id="2.60.40.1240">
    <property type="match status" value="1"/>
</dbReference>